<dbReference type="AlphaFoldDB" id="A0A2R6WWP2"/>
<keyword evidence="2" id="KW-1185">Reference proteome</keyword>
<accession>A0A2R6WWP2</accession>
<evidence type="ECO:0000313" key="2">
    <source>
        <dbReference type="Proteomes" id="UP000244005"/>
    </source>
</evidence>
<dbReference type="Proteomes" id="UP000244005">
    <property type="component" value="Unassembled WGS sequence"/>
</dbReference>
<evidence type="ECO:0000313" key="1">
    <source>
        <dbReference type="EMBL" id="PTQ38280.1"/>
    </source>
</evidence>
<protein>
    <submittedName>
        <fullName evidence="1">Uncharacterized protein</fullName>
    </submittedName>
</protein>
<dbReference type="Gramene" id="Mp6g01380.1">
    <property type="protein sequence ID" value="Mp6g01380.1.cds1"/>
    <property type="gene ID" value="Mp6g01380"/>
</dbReference>
<sequence length="68" mass="8010">MRHGTVGVRYYCPYDCRRNDHAFDEKFYQFGNSGIIGMEFDFQIHINTLDMVRQKDKSNFLSVLIVTA</sequence>
<dbReference type="EMBL" id="KZ772724">
    <property type="protein sequence ID" value="PTQ38280.1"/>
    <property type="molecule type" value="Genomic_DNA"/>
</dbReference>
<organism evidence="1 2">
    <name type="scientific">Marchantia polymorpha</name>
    <name type="common">Common liverwort</name>
    <name type="synonym">Marchantia aquatica</name>
    <dbReference type="NCBI Taxonomy" id="3197"/>
    <lineage>
        <taxon>Eukaryota</taxon>
        <taxon>Viridiplantae</taxon>
        <taxon>Streptophyta</taxon>
        <taxon>Embryophyta</taxon>
        <taxon>Marchantiophyta</taxon>
        <taxon>Marchantiopsida</taxon>
        <taxon>Marchantiidae</taxon>
        <taxon>Marchantiales</taxon>
        <taxon>Marchantiaceae</taxon>
        <taxon>Marchantia</taxon>
    </lineage>
</organism>
<name>A0A2R6WWP2_MARPO</name>
<reference evidence="2" key="1">
    <citation type="journal article" date="2017" name="Cell">
        <title>Insights into land plant evolution garnered from the Marchantia polymorpha genome.</title>
        <authorList>
            <person name="Bowman J.L."/>
            <person name="Kohchi T."/>
            <person name="Yamato K.T."/>
            <person name="Jenkins J."/>
            <person name="Shu S."/>
            <person name="Ishizaki K."/>
            <person name="Yamaoka S."/>
            <person name="Nishihama R."/>
            <person name="Nakamura Y."/>
            <person name="Berger F."/>
            <person name="Adam C."/>
            <person name="Aki S.S."/>
            <person name="Althoff F."/>
            <person name="Araki T."/>
            <person name="Arteaga-Vazquez M.A."/>
            <person name="Balasubrmanian S."/>
            <person name="Barry K."/>
            <person name="Bauer D."/>
            <person name="Boehm C.R."/>
            <person name="Briginshaw L."/>
            <person name="Caballero-Perez J."/>
            <person name="Catarino B."/>
            <person name="Chen F."/>
            <person name="Chiyoda S."/>
            <person name="Chovatia M."/>
            <person name="Davies K.M."/>
            <person name="Delmans M."/>
            <person name="Demura T."/>
            <person name="Dierschke T."/>
            <person name="Dolan L."/>
            <person name="Dorantes-Acosta A.E."/>
            <person name="Eklund D.M."/>
            <person name="Florent S.N."/>
            <person name="Flores-Sandoval E."/>
            <person name="Fujiyama A."/>
            <person name="Fukuzawa H."/>
            <person name="Galik B."/>
            <person name="Grimanelli D."/>
            <person name="Grimwood J."/>
            <person name="Grossniklaus U."/>
            <person name="Hamada T."/>
            <person name="Haseloff J."/>
            <person name="Hetherington A.J."/>
            <person name="Higo A."/>
            <person name="Hirakawa Y."/>
            <person name="Hundley H.N."/>
            <person name="Ikeda Y."/>
            <person name="Inoue K."/>
            <person name="Inoue S.I."/>
            <person name="Ishida S."/>
            <person name="Jia Q."/>
            <person name="Kakita M."/>
            <person name="Kanazawa T."/>
            <person name="Kawai Y."/>
            <person name="Kawashima T."/>
            <person name="Kennedy M."/>
            <person name="Kinose K."/>
            <person name="Kinoshita T."/>
            <person name="Kohara Y."/>
            <person name="Koide E."/>
            <person name="Komatsu K."/>
            <person name="Kopischke S."/>
            <person name="Kubo M."/>
            <person name="Kyozuka J."/>
            <person name="Lagercrantz U."/>
            <person name="Lin S.S."/>
            <person name="Lindquist E."/>
            <person name="Lipzen A.M."/>
            <person name="Lu C.W."/>
            <person name="De Luna E."/>
            <person name="Martienssen R.A."/>
            <person name="Minamino N."/>
            <person name="Mizutani M."/>
            <person name="Mizutani M."/>
            <person name="Mochizuki N."/>
            <person name="Monte I."/>
            <person name="Mosher R."/>
            <person name="Nagasaki H."/>
            <person name="Nakagami H."/>
            <person name="Naramoto S."/>
            <person name="Nishitani K."/>
            <person name="Ohtani M."/>
            <person name="Okamoto T."/>
            <person name="Okumura M."/>
            <person name="Phillips J."/>
            <person name="Pollak B."/>
            <person name="Reinders A."/>
            <person name="Rovekamp M."/>
            <person name="Sano R."/>
            <person name="Sawa S."/>
            <person name="Schmid M.W."/>
            <person name="Shirakawa M."/>
            <person name="Solano R."/>
            <person name="Spunde A."/>
            <person name="Suetsugu N."/>
            <person name="Sugano S."/>
            <person name="Sugiyama A."/>
            <person name="Sun R."/>
            <person name="Suzuki Y."/>
            <person name="Takenaka M."/>
            <person name="Takezawa D."/>
            <person name="Tomogane H."/>
            <person name="Tsuzuki M."/>
            <person name="Ueda T."/>
            <person name="Umeda M."/>
            <person name="Ward J.M."/>
            <person name="Watanabe Y."/>
            <person name="Yazaki K."/>
            <person name="Yokoyama R."/>
            <person name="Yoshitake Y."/>
            <person name="Yotsui I."/>
            <person name="Zachgo S."/>
            <person name="Schmutz J."/>
        </authorList>
    </citation>
    <scope>NUCLEOTIDE SEQUENCE [LARGE SCALE GENOMIC DNA]</scope>
    <source>
        <strain evidence="2">Tak-1</strain>
    </source>
</reference>
<gene>
    <name evidence="1" type="ORF">MARPO_0052s0066</name>
</gene>
<proteinExistence type="predicted"/>